<dbReference type="EC" id="3.2.-.-" evidence="4"/>
<evidence type="ECO:0000313" key="4">
    <source>
        <dbReference type="EMBL" id="VUX34286.1"/>
    </source>
</evidence>
<accession>A0A564VNV8</accession>
<dbReference type="PANTHER" id="PTHR12304:SF4">
    <property type="entry name" value="URIDINE NUCLEOSIDASE"/>
    <property type="match status" value="1"/>
</dbReference>
<evidence type="ECO:0000259" key="3">
    <source>
        <dbReference type="Pfam" id="PF01156"/>
    </source>
</evidence>
<evidence type="ECO:0000313" key="5">
    <source>
        <dbReference type="Proteomes" id="UP000408482"/>
    </source>
</evidence>
<dbReference type="Gene3D" id="3.90.245.10">
    <property type="entry name" value="Ribonucleoside hydrolase-like"/>
    <property type="match status" value="1"/>
</dbReference>
<name>A0A564VNV8_9FIRM</name>
<dbReference type="InterPro" id="IPR036452">
    <property type="entry name" value="Ribo_hydro-like"/>
</dbReference>
<dbReference type="AlphaFoldDB" id="A0A564VNV8"/>
<dbReference type="InterPro" id="IPR001910">
    <property type="entry name" value="Inosine/uridine_hydrolase_dom"/>
</dbReference>
<keyword evidence="2 4" id="KW-0326">Glycosidase</keyword>
<dbReference type="PANTHER" id="PTHR12304">
    <property type="entry name" value="INOSINE-URIDINE PREFERRING NUCLEOSIDE HYDROLASE"/>
    <property type="match status" value="1"/>
</dbReference>
<dbReference type="Pfam" id="PF01156">
    <property type="entry name" value="IU_nuc_hydro"/>
    <property type="match status" value="1"/>
</dbReference>
<sequence length="325" mass="36936">MLLSITRTSILYKEENIMWNYAYTVPENKKVRVIVHTDCKNEADDQYAVAHHLMTPRFDVKGLVAGHFWKNPQQYGELGTAQASYDEIIKVMELMGLKNQYPVKLGAPRALEDENTPIDSEGARFIIEEAMKEGKRPLYIACQGAITDVASALLMKPEIAERMTVIWIGGADYPKGGFEFNLMMDINAANVVFSSKVPVWQVPMSLYKVMAVSLAELQLKVRPCGKIGKYLFEQLVDFNHVAAKYEMDWPQGEIWGLGDQGTIAVLMEELEKVSYDMVPAPRIAEDMTYIHGQDNREIRVYKYLDARLTLEDFFAKLALNFGDEK</sequence>
<keyword evidence="5" id="KW-1185">Reference proteome</keyword>
<feature type="domain" description="Inosine/uridine-preferring nucleoside hydrolase" evidence="3">
    <location>
        <begin position="33"/>
        <end position="275"/>
    </location>
</feature>
<dbReference type="EMBL" id="CABHNW010000037">
    <property type="protein sequence ID" value="VUX34286.1"/>
    <property type="molecule type" value="Genomic_DNA"/>
</dbReference>
<dbReference type="InterPro" id="IPR023186">
    <property type="entry name" value="IUNH"/>
</dbReference>
<evidence type="ECO:0000256" key="1">
    <source>
        <dbReference type="ARBA" id="ARBA00022801"/>
    </source>
</evidence>
<organism evidence="4 5">
    <name type="scientific">Blautia luti</name>
    <dbReference type="NCBI Taxonomy" id="89014"/>
    <lineage>
        <taxon>Bacteria</taxon>
        <taxon>Bacillati</taxon>
        <taxon>Bacillota</taxon>
        <taxon>Clostridia</taxon>
        <taxon>Lachnospirales</taxon>
        <taxon>Lachnospiraceae</taxon>
        <taxon>Blautia</taxon>
    </lineage>
</organism>
<dbReference type="GO" id="GO:0008477">
    <property type="term" value="F:purine nucleosidase activity"/>
    <property type="evidence" value="ECO:0007669"/>
    <property type="project" value="TreeGrafter"/>
</dbReference>
<dbReference type="GO" id="GO:0005829">
    <property type="term" value="C:cytosol"/>
    <property type="evidence" value="ECO:0007669"/>
    <property type="project" value="TreeGrafter"/>
</dbReference>
<evidence type="ECO:0000256" key="2">
    <source>
        <dbReference type="ARBA" id="ARBA00023295"/>
    </source>
</evidence>
<dbReference type="Proteomes" id="UP000408482">
    <property type="component" value="Unassembled WGS sequence"/>
</dbReference>
<protein>
    <submittedName>
        <fullName evidence="4">Pyrimidine-specific ribonucleoside hydrolase RihA</fullName>
        <ecNumber evidence="4">3.2.-.-</ecNumber>
    </submittedName>
</protein>
<dbReference type="GO" id="GO:0006152">
    <property type="term" value="P:purine nucleoside catabolic process"/>
    <property type="evidence" value="ECO:0007669"/>
    <property type="project" value="TreeGrafter"/>
</dbReference>
<proteinExistence type="predicted"/>
<dbReference type="SUPFAM" id="SSF53590">
    <property type="entry name" value="Nucleoside hydrolase"/>
    <property type="match status" value="1"/>
</dbReference>
<gene>
    <name evidence="4" type="primary">rihA</name>
    <name evidence="4" type="ORF">RSSSTS7063_02703</name>
</gene>
<reference evidence="4 5" key="1">
    <citation type="submission" date="2019-07" db="EMBL/GenBank/DDBJ databases">
        <authorList>
            <person name="Hibberd C M."/>
            <person name="Gehrig L. J."/>
            <person name="Chang H.-W."/>
            <person name="Venkatesh S."/>
        </authorList>
    </citation>
    <scope>NUCLEOTIDE SEQUENCE [LARGE SCALE GENOMIC DNA]</scope>
    <source>
        <strain evidence="4">Blautia_luti_SSTS_Bg7063</strain>
    </source>
</reference>
<keyword evidence="1 4" id="KW-0378">Hydrolase</keyword>